<proteinExistence type="predicted"/>
<organism evidence="1 2">
    <name type="scientific">Pleurodeles waltl</name>
    <name type="common">Iberian ribbed newt</name>
    <dbReference type="NCBI Taxonomy" id="8319"/>
    <lineage>
        <taxon>Eukaryota</taxon>
        <taxon>Metazoa</taxon>
        <taxon>Chordata</taxon>
        <taxon>Craniata</taxon>
        <taxon>Vertebrata</taxon>
        <taxon>Euteleostomi</taxon>
        <taxon>Amphibia</taxon>
        <taxon>Batrachia</taxon>
        <taxon>Caudata</taxon>
        <taxon>Salamandroidea</taxon>
        <taxon>Salamandridae</taxon>
        <taxon>Pleurodelinae</taxon>
        <taxon>Pleurodeles</taxon>
    </lineage>
</organism>
<dbReference type="EMBL" id="JANPWB010000010">
    <property type="protein sequence ID" value="KAJ1142095.1"/>
    <property type="molecule type" value="Genomic_DNA"/>
</dbReference>
<evidence type="ECO:0000313" key="2">
    <source>
        <dbReference type="Proteomes" id="UP001066276"/>
    </source>
</evidence>
<dbReference type="Proteomes" id="UP001066276">
    <property type="component" value="Chromosome 6"/>
</dbReference>
<dbReference type="AlphaFoldDB" id="A0AAV7QPU9"/>
<protein>
    <submittedName>
        <fullName evidence="1">Uncharacterized protein</fullName>
    </submittedName>
</protein>
<evidence type="ECO:0000313" key="1">
    <source>
        <dbReference type="EMBL" id="KAJ1142095.1"/>
    </source>
</evidence>
<keyword evidence="2" id="KW-1185">Reference proteome</keyword>
<reference evidence="1" key="1">
    <citation type="journal article" date="2022" name="bioRxiv">
        <title>Sequencing and chromosome-scale assembly of the giantPleurodeles waltlgenome.</title>
        <authorList>
            <person name="Brown T."/>
            <person name="Elewa A."/>
            <person name="Iarovenko S."/>
            <person name="Subramanian E."/>
            <person name="Araus A.J."/>
            <person name="Petzold A."/>
            <person name="Susuki M."/>
            <person name="Suzuki K.-i.T."/>
            <person name="Hayashi T."/>
            <person name="Toyoda A."/>
            <person name="Oliveira C."/>
            <person name="Osipova E."/>
            <person name="Leigh N.D."/>
            <person name="Simon A."/>
            <person name="Yun M.H."/>
        </authorList>
    </citation>
    <scope>NUCLEOTIDE SEQUENCE</scope>
    <source>
        <strain evidence="1">20211129_DDA</strain>
        <tissue evidence="1">Liver</tissue>
    </source>
</reference>
<comment type="caution">
    <text evidence="1">The sequence shown here is derived from an EMBL/GenBank/DDBJ whole genome shotgun (WGS) entry which is preliminary data.</text>
</comment>
<sequence length="84" mass="9071">MQLQAASSNLFFKKGLHLMEASRRFCGRGAWTAEKKPLLPNATAYPAASLAAHCDRHSTAPLGSQLRSMTGAPCDLHVIIKGYT</sequence>
<gene>
    <name evidence="1" type="ORF">NDU88_008422</name>
</gene>
<name>A0AAV7QPU9_PLEWA</name>
<accession>A0AAV7QPU9</accession>